<accession>A0A2X3LLD9</accession>
<dbReference type="InterPro" id="IPR007844">
    <property type="entry name" value="AsmA"/>
</dbReference>
<proteinExistence type="predicted"/>
<evidence type="ECO:0000313" key="3">
    <source>
        <dbReference type="Proteomes" id="UP000250991"/>
    </source>
</evidence>
<dbReference type="Pfam" id="PF05170">
    <property type="entry name" value="AsmA"/>
    <property type="match status" value="1"/>
</dbReference>
<gene>
    <name evidence="2" type="ORF">NCTC8009_01158</name>
</gene>
<feature type="domain" description="AsmA" evidence="1">
    <location>
        <begin position="2"/>
        <end position="53"/>
    </location>
</feature>
<reference evidence="2 3" key="1">
    <citation type="submission" date="2018-06" db="EMBL/GenBank/DDBJ databases">
        <authorList>
            <consortium name="Pathogen Informatics"/>
            <person name="Doyle S."/>
        </authorList>
    </citation>
    <scope>NUCLEOTIDE SEQUENCE [LARGE SCALE GENOMIC DNA]</scope>
    <source>
        <strain evidence="2 3">NCTC8009</strain>
    </source>
</reference>
<sequence length="56" mass="5863">MGDYVFGLKAQGRYNGEPLTGTGKIGGMLALRGEGTPFPVQADFRSGNTRVALMAS</sequence>
<evidence type="ECO:0000313" key="2">
    <source>
        <dbReference type="EMBL" id="SQD00750.1"/>
    </source>
</evidence>
<protein>
    <submittedName>
        <fullName evidence="2">Putative outer membrane assembly protein</fullName>
    </submittedName>
</protein>
<dbReference type="EMBL" id="UARW01000010">
    <property type="protein sequence ID" value="SQD00750.1"/>
    <property type="molecule type" value="Genomic_DNA"/>
</dbReference>
<dbReference type="Proteomes" id="UP000250991">
    <property type="component" value="Unassembled WGS sequence"/>
</dbReference>
<evidence type="ECO:0000259" key="1">
    <source>
        <dbReference type="Pfam" id="PF05170"/>
    </source>
</evidence>
<organism evidence="2 3">
    <name type="scientific">Escherichia coli</name>
    <dbReference type="NCBI Taxonomy" id="562"/>
    <lineage>
        <taxon>Bacteria</taxon>
        <taxon>Pseudomonadati</taxon>
        <taxon>Pseudomonadota</taxon>
        <taxon>Gammaproteobacteria</taxon>
        <taxon>Enterobacterales</taxon>
        <taxon>Enterobacteriaceae</taxon>
        <taxon>Escherichia</taxon>
    </lineage>
</organism>
<dbReference type="AlphaFoldDB" id="A0A2X3LLD9"/>
<name>A0A2X3LLD9_ECOLX</name>